<dbReference type="EMBL" id="UYYB01104322">
    <property type="protein sequence ID" value="VDM79210.1"/>
    <property type="molecule type" value="Genomic_DNA"/>
</dbReference>
<sequence length="166" mass="18566">MVEDKPISEDTEIIDSTKIGYCKYGSGPNSVLCICGAVGSYKKDWPSSLLKHFDPDLVTLVCIDPPGYGTSRPPDRVQEVNRCMKDAGYCLKLMEASFCIRSPWLFSLTERLEIIFKKLELIPFTVMGWSEGARTAIHVAGQGKKEKVTLKHIQHISSHLSSKNFL</sequence>
<proteinExistence type="predicted"/>
<protein>
    <submittedName>
        <fullName evidence="1">Uncharacterized protein</fullName>
    </submittedName>
</protein>
<reference evidence="1 2" key="1">
    <citation type="submission" date="2018-11" db="EMBL/GenBank/DDBJ databases">
        <authorList>
            <consortium name="Pathogen Informatics"/>
        </authorList>
    </citation>
    <scope>NUCLEOTIDE SEQUENCE [LARGE SCALE GENOMIC DNA]</scope>
</reference>
<evidence type="ECO:0000313" key="1">
    <source>
        <dbReference type="EMBL" id="VDM79210.1"/>
    </source>
</evidence>
<dbReference type="PANTHER" id="PTHR46331:SF2">
    <property type="entry name" value="VALACYCLOVIR HYDROLASE"/>
    <property type="match status" value="1"/>
</dbReference>
<dbReference type="Gene3D" id="3.40.50.1820">
    <property type="entry name" value="alpha/beta hydrolase"/>
    <property type="match status" value="1"/>
</dbReference>
<accession>A0A3P7J173</accession>
<dbReference type="SUPFAM" id="SSF53474">
    <property type="entry name" value="alpha/beta-Hydrolases"/>
    <property type="match status" value="1"/>
</dbReference>
<gene>
    <name evidence="1" type="ORF">SVUK_LOCUS14208</name>
</gene>
<dbReference type="InterPro" id="IPR029058">
    <property type="entry name" value="AB_hydrolase_fold"/>
</dbReference>
<dbReference type="Proteomes" id="UP000270094">
    <property type="component" value="Unassembled WGS sequence"/>
</dbReference>
<dbReference type="AlphaFoldDB" id="A0A3P7J173"/>
<evidence type="ECO:0000313" key="2">
    <source>
        <dbReference type="Proteomes" id="UP000270094"/>
    </source>
</evidence>
<dbReference type="PANTHER" id="PTHR46331">
    <property type="entry name" value="VALACYCLOVIR HYDROLASE"/>
    <property type="match status" value="1"/>
</dbReference>
<dbReference type="OrthoDB" id="19657at2759"/>
<dbReference type="GO" id="GO:0017171">
    <property type="term" value="F:serine hydrolase activity"/>
    <property type="evidence" value="ECO:0007669"/>
    <property type="project" value="TreeGrafter"/>
</dbReference>
<name>A0A3P7J173_STRVU</name>
<organism evidence="1 2">
    <name type="scientific">Strongylus vulgaris</name>
    <name type="common">Blood worm</name>
    <dbReference type="NCBI Taxonomy" id="40348"/>
    <lineage>
        <taxon>Eukaryota</taxon>
        <taxon>Metazoa</taxon>
        <taxon>Ecdysozoa</taxon>
        <taxon>Nematoda</taxon>
        <taxon>Chromadorea</taxon>
        <taxon>Rhabditida</taxon>
        <taxon>Rhabditina</taxon>
        <taxon>Rhabditomorpha</taxon>
        <taxon>Strongyloidea</taxon>
        <taxon>Strongylidae</taxon>
        <taxon>Strongylus</taxon>
    </lineage>
</organism>
<keyword evidence="2" id="KW-1185">Reference proteome</keyword>